<dbReference type="InterPro" id="IPR015813">
    <property type="entry name" value="Pyrv/PenolPyrv_kinase-like_dom"/>
</dbReference>
<sequence>MYKGTGVSRGLAIARALVISNQEISVKTYEVEDIKSESQRVTLAFHKAKLEIEEFISTLTNEEEKNIINTQLMMLEDPELLKEIDNYIKENSVNAESAIDKILDVYIAMFEQMPDEYMSQRAVDIKDIKTRVLLTMTRRTRMDAIELDHDCIIVADEILPSYMTQLDQTKVVGFISSKGGVNSHSSIIARSMQKPMIIGLKDVVTQLKTDDMLAIDGAKGMVYVNPNEALITDFEKQMEAMRLQRELLRMLPDVTATKDSHHIGLYANIGSIEDAKYAAENKAEGIGLFRTEFIYLNQSELPSENYQYEIYKSVLKLMKGKEVVIRTVDIGADKQLDYIDIPKEDNPFLGLRGIRLCLANKEMFKTHLRALLRASMHGEMKIMYPMISSLEELQTANYILEECMLELDEENIPYKRNIKVGMMVEVPSAAINSDILAKHTDFFSIGTNDLIQYTVAVDRMNEQLLNLYSPYDPAVLRLIKLTAENARKNNIPVSICGEAASEEALLPLFLAMGINSLSMSAGEILPLRKKVGEFQLKLLKTISEEVMALETAGEIKNHLKKYMR</sequence>
<keyword evidence="9 17" id="KW-0963">Cytoplasm</keyword>
<dbReference type="Gene3D" id="1.10.274.10">
    <property type="entry name" value="PtsI, HPr-binding domain"/>
    <property type="match status" value="1"/>
</dbReference>
<evidence type="ECO:0000256" key="5">
    <source>
        <dbReference type="ARBA" id="ARBA00007837"/>
    </source>
</evidence>
<evidence type="ECO:0000313" key="24">
    <source>
        <dbReference type="EMBL" id="SKB37517.1"/>
    </source>
</evidence>
<evidence type="ECO:0000256" key="8">
    <source>
        <dbReference type="ARBA" id="ARBA00022448"/>
    </source>
</evidence>
<gene>
    <name evidence="24" type="ORF">SAMN02745120_1126</name>
</gene>
<feature type="domain" description="PEP-utilising enzyme mobile" evidence="21">
    <location>
        <begin position="148"/>
        <end position="220"/>
    </location>
</feature>
<dbReference type="InterPro" id="IPR008731">
    <property type="entry name" value="PTS_EIN"/>
</dbReference>
<dbReference type="InterPro" id="IPR024692">
    <property type="entry name" value="PTS_EI"/>
</dbReference>
<organism evidence="24 25">
    <name type="scientific">Acetoanaerobium noterae</name>
    <dbReference type="NCBI Taxonomy" id="745369"/>
    <lineage>
        <taxon>Bacteria</taxon>
        <taxon>Bacillati</taxon>
        <taxon>Bacillota</taxon>
        <taxon>Clostridia</taxon>
        <taxon>Peptostreptococcales</taxon>
        <taxon>Filifactoraceae</taxon>
        <taxon>Acetoanaerobium</taxon>
    </lineage>
</organism>
<evidence type="ECO:0000256" key="20">
    <source>
        <dbReference type="PIRSR" id="PIRSR000732-3"/>
    </source>
</evidence>
<dbReference type="OrthoDB" id="9765468at2"/>
<evidence type="ECO:0000256" key="19">
    <source>
        <dbReference type="PIRSR" id="PIRSR000732-2"/>
    </source>
</evidence>
<accession>A0A1T5ARQ9</accession>
<feature type="binding site" evidence="20">
    <location>
        <position position="449"/>
    </location>
    <ligand>
        <name>Mg(2+)</name>
        <dbReference type="ChEBI" id="CHEBI:18420"/>
    </ligand>
</feature>
<feature type="binding site" evidence="19">
    <location>
        <begin position="448"/>
        <end position="449"/>
    </location>
    <ligand>
        <name>phosphoenolpyruvate</name>
        <dbReference type="ChEBI" id="CHEBI:58702"/>
    </ligand>
</feature>
<dbReference type="InterPro" id="IPR000121">
    <property type="entry name" value="PEP_util_C"/>
</dbReference>
<comment type="similarity">
    <text evidence="5 17">Belongs to the PEP-utilizing enzyme family.</text>
</comment>
<evidence type="ECO:0000256" key="7">
    <source>
        <dbReference type="ARBA" id="ARBA00016544"/>
    </source>
</evidence>
<feature type="active site" description="Tele-phosphohistidine intermediate" evidence="18">
    <location>
        <position position="184"/>
    </location>
</feature>
<reference evidence="25" key="1">
    <citation type="submission" date="2017-02" db="EMBL/GenBank/DDBJ databases">
        <authorList>
            <person name="Varghese N."/>
            <person name="Submissions S."/>
        </authorList>
    </citation>
    <scope>NUCLEOTIDE SEQUENCE [LARGE SCALE GENOMIC DNA]</scope>
    <source>
        <strain evidence="25">ATCC 35199</strain>
    </source>
</reference>
<evidence type="ECO:0000256" key="12">
    <source>
        <dbReference type="ARBA" id="ARBA00022683"/>
    </source>
</evidence>
<dbReference type="PANTHER" id="PTHR46244:SF3">
    <property type="entry name" value="PHOSPHOENOLPYRUVATE-PROTEIN PHOSPHOTRANSFERASE"/>
    <property type="match status" value="1"/>
</dbReference>
<dbReference type="InterPro" id="IPR036618">
    <property type="entry name" value="PtsI_HPr-bd_sf"/>
</dbReference>
<feature type="binding site" evidence="19">
    <location>
        <position position="459"/>
    </location>
    <ligand>
        <name>phosphoenolpyruvate</name>
        <dbReference type="ChEBI" id="CHEBI:58702"/>
    </ligand>
</feature>
<comment type="function">
    <text evidence="3 17">General (non sugar-specific) component of the phosphoenolpyruvate-dependent sugar phosphotransferase system (sugar PTS). This major carbohydrate active-transport system catalyzes the phosphorylation of incoming sugar substrates concomitantly with their translocation across the cell membrane. Enzyme I transfers the phosphoryl group from phosphoenolpyruvate (PEP) to the phosphoryl carrier protein (HPr).</text>
</comment>
<comment type="catalytic activity">
    <reaction evidence="1 17">
        <text>L-histidyl-[protein] + phosphoenolpyruvate = N(pros)-phospho-L-histidyl-[protein] + pyruvate</text>
        <dbReference type="Rhea" id="RHEA:23880"/>
        <dbReference type="Rhea" id="RHEA-COMP:9745"/>
        <dbReference type="Rhea" id="RHEA-COMP:9746"/>
        <dbReference type="ChEBI" id="CHEBI:15361"/>
        <dbReference type="ChEBI" id="CHEBI:29979"/>
        <dbReference type="ChEBI" id="CHEBI:58702"/>
        <dbReference type="ChEBI" id="CHEBI:64837"/>
        <dbReference type="EC" id="2.7.3.9"/>
    </reaction>
</comment>
<dbReference type="PANTHER" id="PTHR46244">
    <property type="entry name" value="PHOSPHOENOLPYRUVATE-PROTEIN PHOSPHOTRANSFERASE"/>
    <property type="match status" value="1"/>
</dbReference>
<dbReference type="InterPro" id="IPR036637">
    <property type="entry name" value="Phosphohistidine_dom_sf"/>
</dbReference>
<evidence type="ECO:0000256" key="4">
    <source>
        <dbReference type="ARBA" id="ARBA00004496"/>
    </source>
</evidence>
<evidence type="ECO:0000256" key="17">
    <source>
        <dbReference type="PIRNR" id="PIRNR000732"/>
    </source>
</evidence>
<dbReference type="Gene3D" id="3.20.20.60">
    <property type="entry name" value="Phosphoenolpyruvate-binding domains"/>
    <property type="match status" value="1"/>
</dbReference>
<evidence type="ECO:0000259" key="21">
    <source>
        <dbReference type="Pfam" id="PF00391"/>
    </source>
</evidence>
<dbReference type="EMBL" id="FUYN01000002">
    <property type="protein sequence ID" value="SKB37517.1"/>
    <property type="molecule type" value="Genomic_DNA"/>
</dbReference>
<keyword evidence="14 17" id="KW-0418">Kinase</keyword>
<dbReference type="Gene3D" id="3.50.30.10">
    <property type="entry name" value="Phosphohistidine domain"/>
    <property type="match status" value="1"/>
</dbReference>
<dbReference type="SUPFAM" id="SSF51621">
    <property type="entry name" value="Phosphoenolpyruvate/pyruvate domain"/>
    <property type="match status" value="1"/>
</dbReference>
<evidence type="ECO:0000259" key="22">
    <source>
        <dbReference type="Pfam" id="PF02896"/>
    </source>
</evidence>
<dbReference type="PIRSF" id="PIRSF000732">
    <property type="entry name" value="PTS_enzyme_I"/>
    <property type="match status" value="1"/>
</dbReference>
<keyword evidence="8 17" id="KW-0813">Transport</keyword>
<feature type="active site" description="Proton donor" evidence="18">
    <location>
        <position position="496"/>
    </location>
</feature>
<keyword evidence="11 17" id="KW-0808">Transferase</keyword>
<dbReference type="SUPFAM" id="SSF47831">
    <property type="entry name" value="Enzyme I of the PEP:sugar phosphotransferase system HPr-binding (sub)domain"/>
    <property type="match status" value="1"/>
</dbReference>
<dbReference type="PROSITE" id="PS00742">
    <property type="entry name" value="PEP_ENZYMES_2"/>
    <property type="match status" value="1"/>
</dbReference>
<evidence type="ECO:0000256" key="10">
    <source>
        <dbReference type="ARBA" id="ARBA00022597"/>
    </source>
</evidence>
<evidence type="ECO:0000256" key="11">
    <source>
        <dbReference type="ARBA" id="ARBA00022679"/>
    </source>
</evidence>
<dbReference type="GO" id="GO:0009401">
    <property type="term" value="P:phosphoenolpyruvate-dependent sugar phosphotransferase system"/>
    <property type="evidence" value="ECO:0007669"/>
    <property type="project" value="UniProtKB-KW"/>
</dbReference>
<name>A0A1T5ARQ9_9FIRM</name>
<dbReference type="Pfam" id="PF00391">
    <property type="entry name" value="PEP-utilizers"/>
    <property type="match status" value="1"/>
</dbReference>
<keyword evidence="13 17" id="KW-0479">Metal-binding</keyword>
<dbReference type="GO" id="GO:0008965">
    <property type="term" value="F:phosphoenolpyruvate-protein phosphotransferase activity"/>
    <property type="evidence" value="ECO:0007669"/>
    <property type="project" value="UniProtKB-EC"/>
</dbReference>
<evidence type="ECO:0000256" key="13">
    <source>
        <dbReference type="ARBA" id="ARBA00022723"/>
    </source>
</evidence>
<feature type="binding site" evidence="19">
    <location>
        <position position="290"/>
    </location>
    <ligand>
        <name>phosphoenolpyruvate</name>
        <dbReference type="ChEBI" id="CHEBI:58702"/>
    </ligand>
</feature>
<dbReference type="InterPro" id="IPR018274">
    <property type="entry name" value="PEP_util_AS"/>
</dbReference>
<evidence type="ECO:0000256" key="15">
    <source>
        <dbReference type="ARBA" id="ARBA00022842"/>
    </source>
</evidence>
<evidence type="ECO:0000256" key="6">
    <source>
        <dbReference type="ARBA" id="ARBA00012232"/>
    </source>
</evidence>
<dbReference type="Pfam" id="PF05524">
    <property type="entry name" value="PEP-utilisers_N"/>
    <property type="match status" value="1"/>
</dbReference>
<dbReference type="GO" id="GO:0046872">
    <property type="term" value="F:metal ion binding"/>
    <property type="evidence" value="ECO:0007669"/>
    <property type="project" value="UniProtKB-KW"/>
</dbReference>
<keyword evidence="12 17" id="KW-0598">Phosphotransferase system</keyword>
<evidence type="ECO:0000256" key="3">
    <source>
        <dbReference type="ARBA" id="ARBA00002728"/>
    </source>
</evidence>
<feature type="binding site" evidence="19">
    <location>
        <position position="326"/>
    </location>
    <ligand>
        <name>phosphoenolpyruvate</name>
        <dbReference type="ChEBI" id="CHEBI:58702"/>
    </ligand>
</feature>
<dbReference type="InterPro" id="IPR040442">
    <property type="entry name" value="Pyrv_kinase-like_dom_sf"/>
</dbReference>
<dbReference type="GO" id="GO:0016301">
    <property type="term" value="F:kinase activity"/>
    <property type="evidence" value="ECO:0007669"/>
    <property type="project" value="UniProtKB-KW"/>
</dbReference>
<dbReference type="NCBIfam" id="TIGR01417">
    <property type="entry name" value="PTS_I_fam"/>
    <property type="match status" value="1"/>
</dbReference>
<evidence type="ECO:0000259" key="23">
    <source>
        <dbReference type="Pfam" id="PF05524"/>
    </source>
</evidence>
<dbReference type="EC" id="2.7.3.9" evidence="6 17"/>
<evidence type="ECO:0000256" key="14">
    <source>
        <dbReference type="ARBA" id="ARBA00022777"/>
    </source>
</evidence>
<dbReference type="PRINTS" id="PR01736">
    <property type="entry name" value="PHPHTRNFRASE"/>
</dbReference>
<proteinExistence type="inferred from homology"/>
<dbReference type="InterPro" id="IPR050499">
    <property type="entry name" value="PEP-utilizing_PTS_enzyme"/>
</dbReference>
<dbReference type="AlphaFoldDB" id="A0A1T5ARQ9"/>
<feature type="binding site" evidence="20">
    <location>
        <position position="425"/>
    </location>
    <ligand>
        <name>Mg(2+)</name>
        <dbReference type="ChEBI" id="CHEBI:18420"/>
    </ligand>
</feature>
<comment type="subcellular location">
    <subcellularLocation>
        <location evidence="4 17">Cytoplasm</location>
    </subcellularLocation>
</comment>
<feature type="domain" description="Phosphotransferase system enzyme I N-terminal" evidence="23">
    <location>
        <begin position="3"/>
        <end position="121"/>
    </location>
</feature>
<dbReference type="Pfam" id="PF02896">
    <property type="entry name" value="PEP-utilizers_C"/>
    <property type="match status" value="1"/>
</dbReference>
<protein>
    <recommendedName>
        <fullName evidence="7 17">Phosphoenolpyruvate-protein phosphotransferase</fullName>
        <ecNumber evidence="6 17">2.7.3.9</ecNumber>
    </recommendedName>
    <alternativeName>
        <fullName evidence="16 17">Phosphotransferase system, enzyme I</fullName>
    </alternativeName>
</protein>
<dbReference type="PROSITE" id="PS00370">
    <property type="entry name" value="PEP_ENZYMES_PHOS_SITE"/>
    <property type="match status" value="1"/>
</dbReference>
<dbReference type="SUPFAM" id="SSF52009">
    <property type="entry name" value="Phosphohistidine domain"/>
    <property type="match status" value="1"/>
</dbReference>
<evidence type="ECO:0000256" key="9">
    <source>
        <dbReference type="ARBA" id="ARBA00022490"/>
    </source>
</evidence>
<keyword evidence="10 17" id="KW-0762">Sugar transport</keyword>
<dbReference type="InterPro" id="IPR006318">
    <property type="entry name" value="PTS_EI-like"/>
</dbReference>
<keyword evidence="25" id="KW-1185">Reference proteome</keyword>
<dbReference type="RefSeq" id="WP_159446400.1">
    <property type="nucleotide sequence ID" value="NZ_FUYN01000002.1"/>
</dbReference>
<dbReference type="InterPro" id="IPR023151">
    <property type="entry name" value="PEP_util_CS"/>
</dbReference>
<evidence type="ECO:0000256" key="2">
    <source>
        <dbReference type="ARBA" id="ARBA00001946"/>
    </source>
</evidence>
<dbReference type="GO" id="GO:0005737">
    <property type="term" value="C:cytoplasm"/>
    <property type="evidence" value="ECO:0007669"/>
    <property type="project" value="UniProtKB-SubCell"/>
</dbReference>
<evidence type="ECO:0000256" key="18">
    <source>
        <dbReference type="PIRSR" id="PIRSR000732-1"/>
    </source>
</evidence>
<keyword evidence="15 17" id="KW-0460">Magnesium</keyword>
<dbReference type="Proteomes" id="UP000243406">
    <property type="component" value="Unassembled WGS sequence"/>
</dbReference>
<evidence type="ECO:0000313" key="25">
    <source>
        <dbReference type="Proteomes" id="UP000243406"/>
    </source>
</evidence>
<feature type="domain" description="PEP-utilising enzyme C-terminal" evidence="22">
    <location>
        <begin position="255"/>
        <end position="532"/>
    </location>
</feature>
<evidence type="ECO:0000256" key="1">
    <source>
        <dbReference type="ARBA" id="ARBA00000683"/>
    </source>
</evidence>
<evidence type="ECO:0000256" key="16">
    <source>
        <dbReference type="ARBA" id="ARBA00033235"/>
    </source>
</evidence>
<comment type="cofactor">
    <cofactor evidence="2 17 20">
        <name>Mg(2+)</name>
        <dbReference type="ChEBI" id="CHEBI:18420"/>
    </cofactor>
</comment>
<dbReference type="InterPro" id="IPR008279">
    <property type="entry name" value="PEP-util_enz_mobile_dom"/>
</dbReference>